<name>A0AAE3MJS3_9FLAO</name>
<dbReference type="EMBL" id="JAPFQP010000001">
    <property type="protein sequence ID" value="MCX2718916.1"/>
    <property type="molecule type" value="Genomic_DNA"/>
</dbReference>
<sequence>MRNIKNNEMKTVEQFLLEPETVVTESIERNKHLQNILYGVWKEEDEEETFLNY</sequence>
<gene>
    <name evidence="1" type="ORF">OO016_04810</name>
</gene>
<evidence type="ECO:0000313" key="2">
    <source>
        <dbReference type="Proteomes" id="UP001207116"/>
    </source>
</evidence>
<dbReference type="Proteomes" id="UP001207116">
    <property type="component" value="Unassembled WGS sequence"/>
</dbReference>
<reference evidence="1" key="1">
    <citation type="submission" date="2022-11" db="EMBL/GenBank/DDBJ databases">
        <title>The characterization of three novel Bacteroidetes species and genomic analysis of their roles in tidal elemental geochemical cycles.</title>
        <authorList>
            <person name="Ma K.-J."/>
        </authorList>
    </citation>
    <scope>NUCLEOTIDE SEQUENCE</scope>
    <source>
        <strain evidence="1">M415</strain>
    </source>
</reference>
<dbReference type="RefSeq" id="WP_266011285.1">
    <property type="nucleotide sequence ID" value="NZ_JAPFQP010000001.1"/>
</dbReference>
<dbReference type="AlphaFoldDB" id="A0AAE3MJS3"/>
<protein>
    <submittedName>
        <fullName evidence="1">Uncharacterized protein</fullName>
    </submittedName>
</protein>
<accession>A0AAE3MJS3</accession>
<organism evidence="1 2">
    <name type="scientific">Lentiprolixibacter aurantiacus</name>
    <dbReference type="NCBI Taxonomy" id="2993939"/>
    <lineage>
        <taxon>Bacteria</taxon>
        <taxon>Pseudomonadati</taxon>
        <taxon>Bacteroidota</taxon>
        <taxon>Flavobacteriia</taxon>
        <taxon>Flavobacteriales</taxon>
        <taxon>Flavobacteriaceae</taxon>
        <taxon>Lentiprolixibacter</taxon>
    </lineage>
</organism>
<keyword evidence="2" id="KW-1185">Reference proteome</keyword>
<comment type="caution">
    <text evidence="1">The sequence shown here is derived from an EMBL/GenBank/DDBJ whole genome shotgun (WGS) entry which is preliminary data.</text>
</comment>
<proteinExistence type="predicted"/>
<evidence type="ECO:0000313" key="1">
    <source>
        <dbReference type="EMBL" id="MCX2718916.1"/>
    </source>
</evidence>